<keyword evidence="2" id="KW-0732">Signal</keyword>
<evidence type="ECO:0000256" key="1">
    <source>
        <dbReference type="SAM" id="MobiDB-lite"/>
    </source>
</evidence>
<dbReference type="AlphaFoldDB" id="A0A224YZJ9"/>
<evidence type="ECO:0008006" key="4">
    <source>
        <dbReference type="Google" id="ProtNLM"/>
    </source>
</evidence>
<sequence length="113" mass="12464">MNVFMAPLQPTSLLLFLVFSIINWDILENSFPIGEVRNRNGTGCSIHGRRPSPDFAELDQPRADWVKGRIHHILLSLSTQADQPTGKPTSPFSPSPPPQGSRAAKYQIGITTL</sequence>
<accession>A0A224YZJ9</accession>
<organism evidence="3">
    <name type="scientific">Rhipicephalus zambeziensis</name>
    <dbReference type="NCBI Taxonomy" id="60191"/>
    <lineage>
        <taxon>Eukaryota</taxon>
        <taxon>Metazoa</taxon>
        <taxon>Ecdysozoa</taxon>
        <taxon>Arthropoda</taxon>
        <taxon>Chelicerata</taxon>
        <taxon>Arachnida</taxon>
        <taxon>Acari</taxon>
        <taxon>Parasitiformes</taxon>
        <taxon>Ixodida</taxon>
        <taxon>Ixodoidea</taxon>
        <taxon>Ixodidae</taxon>
        <taxon>Rhipicephalinae</taxon>
        <taxon>Rhipicephalus</taxon>
        <taxon>Rhipicephalus</taxon>
    </lineage>
</organism>
<reference evidence="3" key="1">
    <citation type="journal article" date="2017" name="Parasit. Vectors">
        <title>Sialotranscriptomics of Rhipicephalus zambeziensis reveals intricate expression profiles of secretory proteins and suggests tight temporal transcriptional regulation during blood-feeding.</title>
        <authorList>
            <person name="de Castro M.H."/>
            <person name="de Klerk D."/>
            <person name="Pienaar R."/>
            <person name="Rees D.J.G."/>
            <person name="Mans B.J."/>
        </authorList>
    </citation>
    <scope>NUCLEOTIDE SEQUENCE</scope>
    <source>
        <tissue evidence="3">Salivary glands</tissue>
    </source>
</reference>
<feature type="region of interest" description="Disordered" evidence="1">
    <location>
        <begin position="78"/>
        <end position="113"/>
    </location>
</feature>
<proteinExistence type="predicted"/>
<feature type="signal peptide" evidence="2">
    <location>
        <begin position="1"/>
        <end position="28"/>
    </location>
</feature>
<dbReference type="EMBL" id="GFPF01008925">
    <property type="protein sequence ID" value="MAA20071.1"/>
    <property type="molecule type" value="Transcribed_RNA"/>
</dbReference>
<protein>
    <recommendedName>
        <fullName evidence="4">Lipocalin</fullName>
    </recommendedName>
</protein>
<evidence type="ECO:0000256" key="2">
    <source>
        <dbReference type="SAM" id="SignalP"/>
    </source>
</evidence>
<feature type="chain" id="PRO_5013053263" description="Lipocalin" evidence="2">
    <location>
        <begin position="29"/>
        <end position="113"/>
    </location>
</feature>
<name>A0A224YZJ9_9ACAR</name>
<evidence type="ECO:0000313" key="3">
    <source>
        <dbReference type="EMBL" id="MAA20071.1"/>
    </source>
</evidence>